<reference evidence="2" key="1">
    <citation type="journal article" date="2015" name="Genome Announc.">
        <title>Genome sequence of the AIDS-associated pathogen Penicillium marneffei (ATCC18224) and its near taxonomic relative Talaromyces stipitatus (ATCC10500).</title>
        <authorList>
            <person name="Nierman W.C."/>
            <person name="Fedorova-Abrams N.D."/>
            <person name="Andrianopoulos A."/>
        </authorList>
    </citation>
    <scope>NUCLEOTIDE SEQUENCE [LARGE SCALE GENOMIC DNA]</scope>
    <source>
        <strain evidence="2">ATCC 10500 / CBS 375.48 / QM 6759 / NRRL 1006</strain>
    </source>
</reference>
<evidence type="ECO:0000313" key="1">
    <source>
        <dbReference type="EMBL" id="EED13985.1"/>
    </source>
</evidence>
<dbReference type="AlphaFoldDB" id="B8MN36"/>
<evidence type="ECO:0000313" key="2">
    <source>
        <dbReference type="Proteomes" id="UP000001745"/>
    </source>
</evidence>
<gene>
    <name evidence="1" type="ORF">TSTA_102150</name>
</gene>
<dbReference type="HOGENOM" id="CLU_1310827_0_0_1"/>
<dbReference type="EMBL" id="EQ962658">
    <property type="protein sequence ID" value="EED13985.1"/>
    <property type="molecule type" value="Genomic_DNA"/>
</dbReference>
<sequence length="210" mass="23968">MPNLTIEEIEQKIFEAKLWKAPGEDGLPVMRPISLLSTLGKILEVVIAERILYAIETFSLLPTNHFGARKRHSAEQALLLLQEEIYKAWRNRKYVTRRLLAALQTHANARRYDQAQKIKAKFTKFMQDKGFPVALTEPIERPPIPSYQQVEIDQTISDNQGRAGFNTELEQTVRDFVKTENSAGFSKKHVETIEKALNVYNNLAEACKAA</sequence>
<dbReference type="eggNOG" id="ENOG502RJXA">
    <property type="taxonomic scope" value="Eukaryota"/>
</dbReference>
<dbReference type="InParanoid" id="B8MN36"/>
<dbReference type="PhylomeDB" id="B8MN36"/>
<keyword evidence="2" id="KW-1185">Reference proteome</keyword>
<organism evidence="1 2">
    <name type="scientific">Talaromyces stipitatus (strain ATCC 10500 / CBS 375.48 / QM 6759 / NRRL 1006)</name>
    <name type="common">Penicillium stipitatum</name>
    <dbReference type="NCBI Taxonomy" id="441959"/>
    <lineage>
        <taxon>Eukaryota</taxon>
        <taxon>Fungi</taxon>
        <taxon>Dikarya</taxon>
        <taxon>Ascomycota</taxon>
        <taxon>Pezizomycotina</taxon>
        <taxon>Eurotiomycetes</taxon>
        <taxon>Eurotiomycetidae</taxon>
        <taxon>Eurotiales</taxon>
        <taxon>Trichocomaceae</taxon>
        <taxon>Talaromyces</taxon>
        <taxon>Talaromyces sect. Talaromyces</taxon>
    </lineage>
</organism>
<dbReference type="Proteomes" id="UP000001745">
    <property type="component" value="Unassembled WGS sequence"/>
</dbReference>
<dbReference type="GeneID" id="8099260"/>
<dbReference type="VEuPathDB" id="FungiDB:TSTA_102150"/>
<dbReference type="OrthoDB" id="4225804at2759"/>
<name>B8MN36_TALSN</name>
<protein>
    <recommendedName>
        <fullName evidence="3">Reverse transcriptase</fullName>
    </recommendedName>
</protein>
<evidence type="ECO:0008006" key="3">
    <source>
        <dbReference type="Google" id="ProtNLM"/>
    </source>
</evidence>
<accession>B8MN36</accession>
<proteinExistence type="predicted"/>
<dbReference type="STRING" id="441959.B8MN36"/>
<dbReference type="RefSeq" id="XP_002486223.1">
    <property type="nucleotide sequence ID" value="XM_002486178.1"/>
</dbReference>